<gene>
    <name evidence="3" type="ORF">Pph01_43430</name>
</gene>
<dbReference type="AlphaFoldDB" id="A0A8J3U704"/>
<keyword evidence="4" id="KW-1185">Reference proteome</keyword>
<sequence>MDEETPPFDRLVNQAWPAPHRVDAEGWIYRHAGGVTKRANSVLPLGERRDLSRAVDEAEDFYAGLGLPCVFSVGAQAPPGLDPELARRGYRRADPTLVMTAPLAEQAGGVPQGTEVRDSPSEPWLRTWWGVDGGRHPEGGRVPAREWAERILGGVRAGYASAGAGAAVGRGVPQGDWLGIYCMAVDPGARRRGLGRSVLRALLAWGRDTGASSAYLVVTMTNAGARALYEGEGFGVAGGYHYRIAP</sequence>
<dbReference type="Pfam" id="PF24553">
    <property type="entry name" value="Rv0428c_C"/>
    <property type="match status" value="1"/>
</dbReference>
<reference evidence="3 4" key="1">
    <citation type="submission" date="2021-01" db="EMBL/GenBank/DDBJ databases">
        <title>Whole genome shotgun sequence of Planotetraspora phitsanulokensis NBRC 104273.</title>
        <authorList>
            <person name="Komaki H."/>
            <person name="Tamura T."/>
        </authorList>
    </citation>
    <scope>NUCLEOTIDE SEQUENCE [LARGE SCALE GENOMIC DNA]</scope>
    <source>
        <strain evidence="3 4">NBRC 104273</strain>
    </source>
</reference>
<feature type="domain" description="N-acetyltransferase" evidence="2">
    <location>
        <begin position="114"/>
        <end position="246"/>
    </location>
</feature>
<evidence type="ECO:0000256" key="1">
    <source>
        <dbReference type="ARBA" id="ARBA00022679"/>
    </source>
</evidence>
<dbReference type="InterPro" id="IPR050769">
    <property type="entry name" value="NAT_camello-type"/>
</dbReference>
<dbReference type="SUPFAM" id="SSF55729">
    <property type="entry name" value="Acyl-CoA N-acyltransferases (Nat)"/>
    <property type="match status" value="1"/>
</dbReference>
<dbReference type="EMBL" id="BOOP01000020">
    <property type="protein sequence ID" value="GII39340.1"/>
    <property type="molecule type" value="Genomic_DNA"/>
</dbReference>
<dbReference type="RefSeq" id="WP_204074934.1">
    <property type="nucleotide sequence ID" value="NZ_BAABHI010000009.1"/>
</dbReference>
<dbReference type="PROSITE" id="PS51186">
    <property type="entry name" value="GNAT"/>
    <property type="match status" value="1"/>
</dbReference>
<evidence type="ECO:0000313" key="4">
    <source>
        <dbReference type="Proteomes" id="UP000622547"/>
    </source>
</evidence>
<keyword evidence="1" id="KW-0808">Transferase</keyword>
<dbReference type="GO" id="GO:0008080">
    <property type="term" value="F:N-acetyltransferase activity"/>
    <property type="evidence" value="ECO:0007669"/>
    <property type="project" value="InterPro"/>
</dbReference>
<name>A0A8J3U704_9ACTN</name>
<evidence type="ECO:0000313" key="3">
    <source>
        <dbReference type="EMBL" id="GII39340.1"/>
    </source>
</evidence>
<dbReference type="InterPro" id="IPR056935">
    <property type="entry name" value="Rv0428c-like_C"/>
</dbReference>
<dbReference type="CDD" id="cd04301">
    <property type="entry name" value="NAT_SF"/>
    <property type="match status" value="1"/>
</dbReference>
<dbReference type="InterPro" id="IPR000182">
    <property type="entry name" value="GNAT_dom"/>
</dbReference>
<dbReference type="InterPro" id="IPR016181">
    <property type="entry name" value="Acyl_CoA_acyltransferase"/>
</dbReference>
<dbReference type="PANTHER" id="PTHR13947:SF37">
    <property type="entry name" value="LD18367P"/>
    <property type="match status" value="1"/>
</dbReference>
<proteinExistence type="predicted"/>
<organism evidence="3 4">
    <name type="scientific">Planotetraspora phitsanulokensis</name>
    <dbReference type="NCBI Taxonomy" id="575192"/>
    <lineage>
        <taxon>Bacteria</taxon>
        <taxon>Bacillati</taxon>
        <taxon>Actinomycetota</taxon>
        <taxon>Actinomycetes</taxon>
        <taxon>Streptosporangiales</taxon>
        <taxon>Streptosporangiaceae</taxon>
        <taxon>Planotetraspora</taxon>
    </lineage>
</organism>
<dbReference type="Proteomes" id="UP000622547">
    <property type="component" value="Unassembled WGS sequence"/>
</dbReference>
<dbReference type="PANTHER" id="PTHR13947">
    <property type="entry name" value="GNAT FAMILY N-ACETYLTRANSFERASE"/>
    <property type="match status" value="1"/>
</dbReference>
<dbReference type="Gene3D" id="3.40.630.30">
    <property type="match status" value="1"/>
</dbReference>
<accession>A0A8J3U704</accession>
<comment type="caution">
    <text evidence="3">The sequence shown here is derived from an EMBL/GenBank/DDBJ whole genome shotgun (WGS) entry which is preliminary data.</text>
</comment>
<protein>
    <recommendedName>
        <fullName evidence="2">N-acetyltransferase domain-containing protein</fullName>
    </recommendedName>
</protein>
<evidence type="ECO:0000259" key="2">
    <source>
        <dbReference type="PROSITE" id="PS51186"/>
    </source>
</evidence>